<dbReference type="PANTHER" id="PTHR23220:SF78">
    <property type="entry name" value="INTEGRIN ALPHA-4"/>
    <property type="match status" value="1"/>
</dbReference>
<sequence length="584" mass="63931">MRSCGTARGAAGWAAPLLLLWQCLPPAQPYNLDTQHPLLFQGGNGTLFGYSVLLHQHGEEKWLVVGAPQASWPANISVVNPGAIFRCRIGGNPRGRCEQLQLGNPNGEYCGKTCLEERDNQWLGVSLSRQPKENGSIVACGHRWKNIFYIKNEHKLPYGICFAVPSDFRTELSRRICPCYKGKQTLGEDHGSCQAGMSSFYIEDLIIMGAPGSFYWTGSVFIYNTTANKIHGYTDSNNQVKFGSYLGYSVGAGHFLTSTTIEVVGGAPQQEQTGKAYIFSIEEDLNILFELRGKKLGSYFGASVCAVDLNSDGLSDLLVGAPMQSTIREEGRVYVYINSGSMVELNIELSGSDSYAARFGDSIANLGDIDNDGFEDIAIGAPQEDDLKGVIYIYNGREDGITPSFSQRIQGHQLSNSFSMFGQSIASAIDVDNNGYQVVIVEASLKHPNSVNRTNLNCMENDQPAVCMNLKICFTYTGREVPGYIGKLPGKKIQHICPGTVFLFCTGPNRSAFLNFPHANVWAVALQLGRKLMVSECLNVESNGLFSRIFECPLKAVLPDVDQTIWTTVGCSLPLSNREKTFPS</sequence>
<evidence type="ECO:0000256" key="8">
    <source>
        <dbReference type="ARBA" id="ARBA00023170"/>
    </source>
</evidence>
<dbReference type="GO" id="GO:0008305">
    <property type="term" value="C:integrin complex"/>
    <property type="evidence" value="ECO:0007669"/>
    <property type="project" value="InterPro"/>
</dbReference>
<keyword evidence="5 11" id="KW-0130">Cell adhesion</keyword>
<evidence type="ECO:0000256" key="11">
    <source>
        <dbReference type="RuleBase" id="RU003762"/>
    </source>
</evidence>
<feature type="signal peptide" evidence="11">
    <location>
        <begin position="1"/>
        <end position="29"/>
    </location>
</feature>
<dbReference type="GO" id="GO:0007160">
    <property type="term" value="P:cell-matrix adhesion"/>
    <property type="evidence" value="ECO:0007669"/>
    <property type="project" value="TreeGrafter"/>
</dbReference>
<dbReference type="GO" id="GO:0009897">
    <property type="term" value="C:external side of plasma membrane"/>
    <property type="evidence" value="ECO:0007669"/>
    <property type="project" value="TreeGrafter"/>
</dbReference>
<name>A0A672U6L6_STRHB</name>
<dbReference type="GO" id="GO:0098609">
    <property type="term" value="P:cell-cell adhesion"/>
    <property type="evidence" value="ECO:0007669"/>
    <property type="project" value="TreeGrafter"/>
</dbReference>
<evidence type="ECO:0000256" key="10">
    <source>
        <dbReference type="PROSITE-ProRule" id="PRU00803"/>
    </source>
</evidence>
<dbReference type="InterPro" id="IPR013649">
    <property type="entry name" value="Integrin_alpha_Ig-like_1"/>
</dbReference>
<dbReference type="InterPro" id="IPR000413">
    <property type="entry name" value="Integrin_alpha"/>
</dbReference>
<feature type="repeat" description="FG-GAP" evidence="10">
    <location>
        <begin position="181"/>
        <end position="232"/>
    </location>
</feature>
<keyword evidence="3 11" id="KW-0732">Signal</keyword>
<dbReference type="OMA" id="RCAIATE"/>
<dbReference type="GO" id="GO:0007229">
    <property type="term" value="P:integrin-mediated signaling pathway"/>
    <property type="evidence" value="ECO:0007669"/>
    <property type="project" value="UniProtKB-KW"/>
</dbReference>
<feature type="chain" id="PRO_5025717384" description="Integrin alpha first immunoglubulin-like domain-containing protein" evidence="11">
    <location>
        <begin position="30"/>
        <end position="584"/>
    </location>
</feature>
<dbReference type="SUPFAM" id="SSF69318">
    <property type="entry name" value="Integrin alpha N-terminal domain"/>
    <property type="match status" value="1"/>
</dbReference>
<evidence type="ECO:0000256" key="6">
    <source>
        <dbReference type="ARBA" id="ARBA00023037"/>
    </source>
</evidence>
<comment type="similarity">
    <text evidence="2 11">Belongs to the integrin alpha chain family.</text>
</comment>
<dbReference type="Gene3D" id="2.130.10.130">
    <property type="entry name" value="Integrin alpha, N-terminal"/>
    <property type="match status" value="1"/>
</dbReference>
<evidence type="ECO:0000256" key="1">
    <source>
        <dbReference type="ARBA" id="ARBA00004479"/>
    </source>
</evidence>
<reference evidence="13" key="2">
    <citation type="submission" date="2025-08" db="UniProtKB">
        <authorList>
            <consortium name="Ensembl"/>
        </authorList>
    </citation>
    <scope>IDENTIFICATION</scope>
</reference>
<dbReference type="GO" id="GO:0005178">
    <property type="term" value="F:integrin binding"/>
    <property type="evidence" value="ECO:0007669"/>
    <property type="project" value="TreeGrafter"/>
</dbReference>
<dbReference type="PRINTS" id="PR01185">
    <property type="entry name" value="INTEGRINA"/>
</dbReference>
<dbReference type="InParanoid" id="A0A672U6L6"/>
<evidence type="ECO:0000256" key="3">
    <source>
        <dbReference type="ARBA" id="ARBA00022729"/>
    </source>
</evidence>
<dbReference type="InterPro" id="IPR013519">
    <property type="entry name" value="Int_alpha_beta-p"/>
</dbReference>
<dbReference type="InterPro" id="IPR032695">
    <property type="entry name" value="Integrin_dom_sf"/>
</dbReference>
<dbReference type="Ensembl" id="ENSSHBT00005012242.1">
    <property type="protein sequence ID" value="ENSSHBP00005010178.1"/>
    <property type="gene ID" value="ENSSHBG00005008841.1"/>
</dbReference>
<comment type="subcellular location">
    <subcellularLocation>
        <location evidence="1 11">Membrane</location>
        <topology evidence="1 11">Single-pass type I membrane protein</topology>
    </subcellularLocation>
</comment>
<feature type="repeat" description="FG-GAP" evidence="10">
    <location>
        <begin position="286"/>
        <end position="345"/>
    </location>
</feature>
<keyword evidence="14" id="KW-1185">Reference proteome</keyword>
<dbReference type="SMART" id="SM00191">
    <property type="entry name" value="Int_alpha"/>
    <property type="match status" value="5"/>
</dbReference>
<evidence type="ECO:0000313" key="13">
    <source>
        <dbReference type="Ensembl" id="ENSSHBP00005010178.1"/>
    </source>
</evidence>
<organism evidence="13 14">
    <name type="scientific">Strigops habroptila</name>
    <name type="common">Kakapo</name>
    <dbReference type="NCBI Taxonomy" id="2489341"/>
    <lineage>
        <taxon>Eukaryota</taxon>
        <taxon>Metazoa</taxon>
        <taxon>Chordata</taxon>
        <taxon>Craniata</taxon>
        <taxon>Vertebrata</taxon>
        <taxon>Euteleostomi</taxon>
        <taxon>Archelosauria</taxon>
        <taxon>Archosauria</taxon>
        <taxon>Dinosauria</taxon>
        <taxon>Saurischia</taxon>
        <taxon>Theropoda</taxon>
        <taxon>Coelurosauria</taxon>
        <taxon>Aves</taxon>
        <taxon>Neognathae</taxon>
        <taxon>Neoaves</taxon>
        <taxon>Telluraves</taxon>
        <taxon>Australaves</taxon>
        <taxon>Psittaciformes</taxon>
        <taxon>Psittacidae</taxon>
        <taxon>Strigops</taxon>
    </lineage>
</organism>
<evidence type="ECO:0000256" key="9">
    <source>
        <dbReference type="ARBA" id="ARBA00023180"/>
    </source>
</evidence>
<keyword evidence="4" id="KW-0677">Repeat</keyword>
<protein>
    <recommendedName>
        <fullName evidence="12">Integrin alpha first immunoglubulin-like domain-containing protein</fullName>
    </recommendedName>
</protein>
<dbReference type="InterPro" id="IPR028994">
    <property type="entry name" value="Integrin_alpha_N"/>
</dbReference>
<dbReference type="Proteomes" id="UP000472266">
    <property type="component" value="Chromosome 6"/>
</dbReference>
<dbReference type="PROSITE" id="PS51470">
    <property type="entry name" value="FG_GAP"/>
    <property type="match status" value="3"/>
</dbReference>
<dbReference type="GO" id="GO:0033627">
    <property type="term" value="P:cell adhesion mediated by integrin"/>
    <property type="evidence" value="ECO:0007669"/>
    <property type="project" value="TreeGrafter"/>
</dbReference>
<evidence type="ECO:0000256" key="4">
    <source>
        <dbReference type="ARBA" id="ARBA00022737"/>
    </source>
</evidence>
<dbReference type="AlphaFoldDB" id="A0A672U6L6"/>
<proteinExistence type="inferred from homology"/>
<feature type="repeat" description="FG-GAP" evidence="10">
    <location>
        <begin position="346"/>
        <end position="403"/>
    </location>
</feature>
<dbReference type="Pfam" id="PF08441">
    <property type="entry name" value="Integrin_A_Ig_1"/>
    <property type="match status" value="1"/>
</dbReference>
<keyword evidence="6 11" id="KW-0401">Integrin</keyword>
<dbReference type="Pfam" id="PF01839">
    <property type="entry name" value="FG-GAP"/>
    <property type="match status" value="2"/>
</dbReference>
<keyword evidence="7" id="KW-0472">Membrane</keyword>
<reference evidence="13" key="3">
    <citation type="submission" date="2025-09" db="UniProtKB">
        <authorList>
            <consortium name="Ensembl"/>
        </authorList>
    </citation>
    <scope>IDENTIFICATION</scope>
</reference>
<dbReference type="PANTHER" id="PTHR23220">
    <property type="entry name" value="INTEGRIN ALPHA"/>
    <property type="match status" value="1"/>
</dbReference>
<evidence type="ECO:0000313" key="14">
    <source>
        <dbReference type="Proteomes" id="UP000472266"/>
    </source>
</evidence>
<dbReference type="InterPro" id="IPR013517">
    <property type="entry name" value="FG-GAP"/>
</dbReference>
<evidence type="ECO:0000256" key="2">
    <source>
        <dbReference type="ARBA" id="ARBA00008054"/>
    </source>
</evidence>
<dbReference type="GeneTree" id="ENSGT00940000158443"/>
<evidence type="ECO:0000256" key="7">
    <source>
        <dbReference type="ARBA" id="ARBA00023136"/>
    </source>
</evidence>
<dbReference type="SUPFAM" id="SSF69179">
    <property type="entry name" value="Integrin domains"/>
    <property type="match status" value="1"/>
</dbReference>
<reference evidence="13 14" key="1">
    <citation type="submission" date="2019-11" db="EMBL/GenBank/DDBJ databases">
        <title>Strigops habroptila (kakapo) genome, bStrHab1, primary haplotype, v2.</title>
        <authorList>
            <person name="Jarvis E.D."/>
            <person name="Howard J."/>
            <person name="Rhie A."/>
            <person name="Phillippy A."/>
            <person name="Korlach J."/>
            <person name="Digby A."/>
            <person name="Iorns D."/>
            <person name="Eason D."/>
            <person name="Robertson B."/>
            <person name="Raemaekers T."/>
            <person name="Howe K."/>
            <person name="Lewin H."/>
            <person name="Damas J."/>
            <person name="Hastie A."/>
            <person name="Tracey A."/>
            <person name="Chow W."/>
            <person name="Fedrigo O."/>
        </authorList>
    </citation>
    <scope>NUCLEOTIDE SEQUENCE [LARGE SCALE GENOMIC DNA]</scope>
</reference>
<evidence type="ECO:0000256" key="5">
    <source>
        <dbReference type="ARBA" id="ARBA00022889"/>
    </source>
</evidence>
<keyword evidence="9" id="KW-0325">Glycoprotein</keyword>
<evidence type="ECO:0000259" key="12">
    <source>
        <dbReference type="Pfam" id="PF08441"/>
    </source>
</evidence>
<keyword evidence="8 11" id="KW-0675">Receptor</keyword>
<feature type="domain" description="Integrin alpha first immunoglubulin-like" evidence="12">
    <location>
        <begin position="438"/>
        <end position="482"/>
    </location>
</feature>
<accession>A0A672U6L6</accession>